<evidence type="ECO:0000313" key="2">
    <source>
        <dbReference type="EMBL" id="EMD31029.1"/>
    </source>
</evidence>
<organism evidence="2 3">
    <name type="scientific">Ceriporiopsis subvermispora (strain B)</name>
    <name type="common">White-rot fungus</name>
    <name type="synonym">Gelatoporia subvermispora</name>
    <dbReference type="NCBI Taxonomy" id="914234"/>
    <lineage>
        <taxon>Eukaryota</taxon>
        <taxon>Fungi</taxon>
        <taxon>Dikarya</taxon>
        <taxon>Basidiomycota</taxon>
        <taxon>Agaricomycotina</taxon>
        <taxon>Agaricomycetes</taxon>
        <taxon>Polyporales</taxon>
        <taxon>Gelatoporiaceae</taxon>
        <taxon>Gelatoporia</taxon>
    </lineage>
</organism>
<gene>
    <name evidence="2" type="ORF">CERSUDRAFT_100754</name>
</gene>
<keyword evidence="3" id="KW-1185">Reference proteome</keyword>
<dbReference type="Proteomes" id="UP000016930">
    <property type="component" value="Unassembled WGS sequence"/>
</dbReference>
<accession>M2P6T5</accession>
<keyword evidence="1" id="KW-0812">Transmembrane</keyword>
<sequence length="216" mass="24177">MSVYPEVLTLHLEDPLIFDREDVEVWREMRQVNERRTRLLNSWAVLSKASGSIFALWTLALACKVTTLSVRLDDPSEAALLPTLLGDTNPFRLDLYVTFNGGLRIGHLTSLLVGVTSVKRLQLSVRFNRHVVDSGPQILNGVLSMLGSSEILTIDAVISASVPQLAWPVERSILDHLHETEDRLFVAQLVARVPSLCAISMNIGRKKRSHWTYHSA</sequence>
<keyword evidence="1" id="KW-1133">Transmembrane helix</keyword>
<dbReference type="HOGENOM" id="CLU_1277493_0_0_1"/>
<name>M2P6T5_CERS8</name>
<dbReference type="AlphaFoldDB" id="M2P6T5"/>
<evidence type="ECO:0000256" key="1">
    <source>
        <dbReference type="SAM" id="Phobius"/>
    </source>
</evidence>
<evidence type="ECO:0008006" key="4">
    <source>
        <dbReference type="Google" id="ProtNLM"/>
    </source>
</evidence>
<evidence type="ECO:0000313" key="3">
    <source>
        <dbReference type="Proteomes" id="UP000016930"/>
    </source>
</evidence>
<reference evidence="2 3" key="1">
    <citation type="journal article" date="2012" name="Proc. Natl. Acad. Sci. U.S.A.">
        <title>Comparative genomics of Ceriporiopsis subvermispora and Phanerochaete chrysosporium provide insight into selective ligninolysis.</title>
        <authorList>
            <person name="Fernandez-Fueyo E."/>
            <person name="Ruiz-Duenas F.J."/>
            <person name="Ferreira P."/>
            <person name="Floudas D."/>
            <person name="Hibbett D.S."/>
            <person name="Canessa P."/>
            <person name="Larrondo L.F."/>
            <person name="James T.Y."/>
            <person name="Seelenfreund D."/>
            <person name="Lobos S."/>
            <person name="Polanco R."/>
            <person name="Tello M."/>
            <person name="Honda Y."/>
            <person name="Watanabe T."/>
            <person name="Watanabe T."/>
            <person name="Ryu J.S."/>
            <person name="Kubicek C.P."/>
            <person name="Schmoll M."/>
            <person name="Gaskell J."/>
            <person name="Hammel K.E."/>
            <person name="St John F.J."/>
            <person name="Vanden Wymelenberg A."/>
            <person name="Sabat G."/>
            <person name="Splinter BonDurant S."/>
            <person name="Syed K."/>
            <person name="Yadav J.S."/>
            <person name="Doddapaneni H."/>
            <person name="Subramanian V."/>
            <person name="Lavin J.L."/>
            <person name="Oguiza J.A."/>
            <person name="Perez G."/>
            <person name="Pisabarro A.G."/>
            <person name="Ramirez L."/>
            <person name="Santoyo F."/>
            <person name="Master E."/>
            <person name="Coutinho P.M."/>
            <person name="Henrissat B."/>
            <person name="Lombard V."/>
            <person name="Magnuson J.K."/>
            <person name="Kuees U."/>
            <person name="Hori C."/>
            <person name="Igarashi K."/>
            <person name="Samejima M."/>
            <person name="Held B.W."/>
            <person name="Barry K.W."/>
            <person name="LaButti K.M."/>
            <person name="Lapidus A."/>
            <person name="Lindquist E.A."/>
            <person name="Lucas S.M."/>
            <person name="Riley R."/>
            <person name="Salamov A.A."/>
            <person name="Hoffmeister D."/>
            <person name="Schwenk D."/>
            <person name="Hadar Y."/>
            <person name="Yarden O."/>
            <person name="de Vries R.P."/>
            <person name="Wiebenga A."/>
            <person name="Stenlid J."/>
            <person name="Eastwood D."/>
            <person name="Grigoriev I.V."/>
            <person name="Berka R.M."/>
            <person name="Blanchette R.A."/>
            <person name="Kersten P."/>
            <person name="Martinez A.T."/>
            <person name="Vicuna R."/>
            <person name="Cullen D."/>
        </authorList>
    </citation>
    <scope>NUCLEOTIDE SEQUENCE [LARGE SCALE GENOMIC DNA]</scope>
    <source>
        <strain evidence="2 3">B</strain>
    </source>
</reference>
<keyword evidence="1" id="KW-0472">Membrane</keyword>
<proteinExistence type="predicted"/>
<protein>
    <recommendedName>
        <fullName evidence="4">F-box domain-containing protein</fullName>
    </recommendedName>
</protein>
<dbReference type="EMBL" id="KB445825">
    <property type="protein sequence ID" value="EMD31029.1"/>
    <property type="molecule type" value="Genomic_DNA"/>
</dbReference>
<feature type="transmembrane region" description="Helical" evidence="1">
    <location>
        <begin position="39"/>
        <end position="62"/>
    </location>
</feature>